<reference evidence="2 3" key="1">
    <citation type="submission" date="2020-06" db="EMBL/GenBank/DDBJ databases">
        <authorList>
            <person name="Li R."/>
            <person name="Bekaert M."/>
        </authorList>
    </citation>
    <scope>NUCLEOTIDE SEQUENCE [LARGE SCALE GENOMIC DNA]</scope>
    <source>
        <strain evidence="3">wild</strain>
    </source>
</reference>
<dbReference type="Gene3D" id="3.30.40.10">
    <property type="entry name" value="Zinc/RING finger domain, C3HC4 (zinc finger)"/>
    <property type="match status" value="1"/>
</dbReference>
<dbReference type="InterPro" id="IPR013083">
    <property type="entry name" value="Znf_RING/FYVE/PHD"/>
</dbReference>
<evidence type="ECO:0000256" key="1">
    <source>
        <dbReference type="SAM" id="MobiDB-lite"/>
    </source>
</evidence>
<name>A0A6J8EBV4_MYTCO</name>
<dbReference type="EMBL" id="CACVKT020008742">
    <property type="protein sequence ID" value="CAC5417456.1"/>
    <property type="molecule type" value="Genomic_DNA"/>
</dbReference>
<evidence type="ECO:0000313" key="2">
    <source>
        <dbReference type="EMBL" id="CAC5417456.1"/>
    </source>
</evidence>
<feature type="compositionally biased region" description="Acidic residues" evidence="1">
    <location>
        <begin position="171"/>
        <end position="182"/>
    </location>
</feature>
<protein>
    <submittedName>
        <fullName evidence="2">Uncharacterized protein</fullName>
    </submittedName>
</protein>
<organism evidence="2 3">
    <name type="scientific">Mytilus coruscus</name>
    <name type="common">Sea mussel</name>
    <dbReference type="NCBI Taxonomy" id="42192"/>
    <lineage>
        <taxon>Eukaryota</taxon>
        <taxon>Metazoa</taxon>
        <taxon>Spiralia</taxon>
        <taxon>Lophotrochozoa</taxon>
        <taxon>Mollusca</taxon>
        <taxon>Bivalvia</taxon>
        <taxon>Autobranchia</taxon>
        <taxon>Pteriomorphia</taxon>
        <taxon>Mytilida</taxon>
        <taxon>Mytiloidea</taxon>
        <taxon>Mytilidae</taxon>
        <taxon>Mytilinae</taxon>
        <taxon>Mytilus</taxon>
    </lineage>
</organism>
<dbReference type="OrthoDB" id="6135382at2759"/>
<feature type="region of interest" description="Disordered" evidence="1">
    <location>
        <begin position="169"/>
        <end position="203"/>
    </location>
</feature>
<proteinExistence type="predicted"/>
<dbReference type="AlphaFoldDB" id="A0A6J8EBV4"/>
<gene>
    <name evidence="2" type="ORF">MCOR_49953</name>
</gene>
<accession>A0A6J8EBV4</accession>
<keyword evidence="3" id="KW-1185">Reference proteome</keyword>
<evidence type="ECO:0000313" key="3">
    <source>
        <dbReference type="Proteomes" id="UP000507470"/>
    </source>
</evidence>
<sequence>MWPASPLVHSLSFFNPYTGLPGSGIHVDNVFLVHVLSFIEFGHLAGSNTASGLLGYIETLQQKCTKKRKRSNALGSTPAPKYQIPDTVRISQGWKHFSYFKQQYTQVRSRKGMALPTADLIMKSNMDYQTCLTTRSIKGRLATMETKLGNNKGEVTSENFSPYQVARIVETESESEEEEEELSSNSPSEFSRHAHQQNQSPQQVTTMFSNLHNTGYISPVAATSGSFVSSPAATSGSFGSLPCATSGTYRCCFVCAQHLFINEKRCPMCRGPIDEVKEIQYG</sequence>
<dbReference type="Proteomes" id="UP000507470">
    <property type="component" value="Unassembled WGS sequence"/>
</dbReference>